<dbReference type="RefSeq" id="WP_045750751.1">
    <property type="nucleotide sequence ID" value="NZ_LN794158.1"/>
</dbReference>
<gene>
    <name evidence="9" type="ORF">BN1209_0439</name>
</gene>
<evidence type="ECO:0000256" key="6">
    <source>
        <dbReference type="ARBA" id="ARBA00023002"/>
    </source>
</evidence>
<name>A0A0B7IT90_9PROT</name>
<feature type="domain" description="FAD-binding" evidence="8">
    <location>
        <begin position="4"/>
        <end position="337"/>
    </location>
</feature>
<evidence type="ECO:0000256" key="4">
    <source>
        <dbReference type="ARBA" id="ARBA00022630"/>
    </source>
</evidence>
<dbReference type="InterPro" id="IPR010971">
    <property type="entry name" value="UbiH/COQ6"/>
</dbReference>
<comment type="pathway">
    <text evidence="2">Cofactor biosynthesis; ubiquinone biosynthesis.</text>
</comment>
<proteinExistence type="inferred from homology"/>
<dbReference type="EMBL" id="LN794158">
    <property type="protein sequence ID" value="CEN55488.1"/>
    <property type="molecule type" value="Genomic_DNA"/>
</dbReference>
<dbReference type="UniPathway" id="UPA00232"/>
<protein>
    <submittedName>
        <fullName evidence="9">2-octaprenyl-6-methoxyphenol hydroxylase / 2-octaprenyl-3-methyl-6-methoxy-1,4-benzoquinol hydroxylase</fullName>
        <ecNumber evidence="9">1.14.13.-</ecNumber>
    </submittedName>
</protein>
<dbReference type="InterPro" id="IPR002938">
    <property type="entry name" value="FAD-bd"/>
</dbReference>
<evidence type="ECO:0000313" key="10">
    <source>
        <dbReference type="Proteomes" id="UP000056322"/>
    </source>
</evidence>
<dbReference type="InterPro" id="IPR036188">
    <property type="entry name" value="FAD/NAD-bd_sf"/>
</dbReference>
<dbReference type="PRINTS" id="PR00420">
    <property type="entry name" value="RNGMNOXGNASE"/>
</dbReference>
<dbReference type="GO" id="GO:0016705">
    <property type="term" value="F:oxidoreductase activity, acting on paired donors, with incorporation or reduction of molecular oxygen"/>
    <property type="evidence" value="ECO:0007669"/>
    <property type="project" value="InterPro"/>
</dbReference>
<evidence type="ECO:0000256" key="3">
    <source>
        <dbReference type="ARBA" id="ARBA00005349"/>
    </source>
</evidence>
<dbReference type="GO" id="GO:0071949">
    <property type="term" value="F:FAD binding"/>
    <property type="evidence" value="ECO:0007669"/>
    <property type="project" value="InterPro"/>
</dbReference>
<dbReference type="PANTHER" id="PTHR43876:SF7">
    <property type="entry name" value="UBIQUINONE BIOSYNTHESIS MONOOXYGENASE COQ6, MITOCHONDRIAL"/>
    <property type="match status" value="1"/>
</dbReference>
<evidence type="ECO:0000256" key="2">
    <source>
        <dbReference type="ARBA" id="ARBA00004749"/>
    </source>
</evidence>
<dbReference type="HOGENOM" id="CLU_009665_8_1_4"/>
<keyword evidence="5" id="KW-0274">FAD</keyword>
<evidence type="ECO:0000256" key="7">
    <source>
        <dbReference type="ARBA" id="ARBA00023033"/>
    </source>
</evidence>
<dbReference type="PROSITE" id="PS01304">
    <property type="entry name" value="UBIH"/>
    <property type="match status" value="1"/>
</dbReference>
<accession>A0A0B7IT90</accession>
<dbReference type="PANTHER" id="PTHR43876">
    <property type="entry name" value="UBIQUINONE BIOSYNTHESIS MONOOXYGENASE COQ6, MITOCHONDRIAL"/>
    <property type="match status" value="1"/>
</dbReference>
<dbReference type="KEGG" id="mbac:BN1209_0439"/>
<keyword evidence="6 9" id="KW-0560">Oxidoreductase</keyword>
<dbReference type="OrthoDB" id="9769565at2"/>
<evidence type="ECO:0000259" key="8">
    <source>
        <dbReference type="Pfam" id="PF01494"/>
    </source>
</evidence>
<comment type="similarity">
    <text evidence="3">Belongs to the UbiH/COQ6 family.</text>
</comment>
<dbReference type="InterPro" id="IPR018168">
    <property type="entry name" value="Ubi_Hdrlase_CS"/>
</dbReference>
<dbReference type="Pfam" id="PF01494">
    <property type="entry name" value="FAD_binding_3"/>
    <property type="match status" value="1"/>
</dbReference>
<reference evidence="10" key="1">
    <citation type="submission" date="2014-12" db="EMBL/GenBank/DDBJ databases">
        <authorList>
            <person name="Salcher M.M."/>
        </authorList>
    </citation>
    <scope>NUCLEOTIDE SEQUENCE [LARGE SCALE GENOMIC DNA]</scope>
    <source>
        <strain evidence="10">MMS-10A-171</strain>
    </source>
</reference>
<dbReference type="InterPro" id="IPR051205">
    <property type="entry name" value="UbiH/COQ6_monooxygenase"/>
</dbReference>
<keyword evidence="7" id="KW-0503">Monooxygenase</keyword>
<sequence>MTEPVVIVGGGPVGATLALTLQHKGIAVTMLEARAEGAAYQDQRALALSYGSRTILEKLGVWEKLERQATAINTIHISQRGSFGRSLLKAQDHDLPALGYVLSYGVLARALDEALAEFTGVTIIAEAEATHIDPGLEKAAVAFNHQGQSHLLNSSLLVLADGGRSLGDIAGIQRETKMYGHDALVTKVKCELPHHNIAYERFTPMGPVALLPNGEDFSLVWTGKQAEVAKVMALEDADFLSQLHQHFGDRVGHFLSVGKRLTFPLKLSQLNPVTAPHLVVIGNAAQTMHPVAGQGFNVGLRDACELAQLIAATEPISWGQDAMMRAYQRSRKTDTQRGLMFTDFLVNLFSNDLVGVSGLRGMSLGMLHLLKPVKSRLVRKMSFGSRG</sequence>
<comment type="cofactor">
    <cofactor evidence="1">
        <name>FAD</name>
        <dbReference type="ChEBI" id="CHEBI:57692"/>
    </cofactor>
</comment>
<dbReference type="NCBIfam" id="TIGR01988">
    <property type="entry name" value="Ubi-OHases"/>
    <property type="match status" value="1"/>
</dbReference>
<organism evidence="9 10">
    <name type="scientific">Candidatus Methylopumilus turicensis</name>
    <dbReference type="NCBI Taxonomy" id="1581680"/>
    <lineage>
        <taxon>Bacteria</taxon>
        <taxon>Pseudomonadati</taxon>
        <taxon>Pseudomonadota</taxon>
        <taxon>Betaproteobacteria</taxon>
        <taxon>Nitrosomonadales</taxon>
        <taxon>Methylophilaceae</taxon>
        <taxon>Candidatus Methylopumilus</taxon>
    </lineage>
</organism>
<keyword evidence="4" id="KW-0285">Flavoprotein</keyword>
<keyword evidence="10" id="KW-1185">Reference proteome</keyword>
<dbReference type="AlphaFoldDB" id="A0A0B7IT90"/>
<dbReference type="GO" id="GO:0006744">
    <property type="term" value="P:ubiquinone biosynthetic process"/>
    <property type="evidence" value="ECO:0007669"/>
    <property type="project" value="UniProtKB-UniPathway"/>
</dbReference>
<dbReference type="Gene3D" id="3.50.50.60">
    <property type="entry name" value="FAD/NAD(P)-binding domain"/>
    <property type="match status" value="2"/>
</dbReference>
<evidence type="ECO:0000256" key="1">
    <source>
        <dbReference type="ARBA" id="ARBA00001974"/>
    </source>
</evidence>
<dbReference type="GO" id="GO:0004497">
    <property type="term" value="F:monooxygenase activity"/>
    <property type="evidence" value="ECO:0007669"/>
    <property type="project" value="UniProtKB-KW"/>
</dbReference>
<dbReference type="Proteomes" id="UP000056322">
    <property type="component" value="Chromosome 1"/>
</dbReference>
<dbReference type="STRING" id="1581680.BN1209_0439"/>
<dbReference type="SUPFAM" id="SSF51905">
    <property type="entry name" value="FAD/NAD(P)-binding domain"/>
    <property type="match status" value="1"/>
</dbReference>
<evidence type="ECO:0000313" key="9">
    <source>
        <dbReference type="EMBL" id="CEN55488.1"/>
    </source>
</evidence>
<dbReference type="EC" id="1.14.13.-" evidence="9"/>
<evidence type="ECO:0000256" key="5">
    <source>
        <dbReference type="ARBA" id="ARBA00022827"/>
    </source>
</evidence>